<dbReference type="VEuPathDB" id="ToxoDB:LOC34619190"/>
<evidence type="ECO:0000313" key="5">
    <source>
        <dbReference type="Proteomes" id="UP000095192"/>
    </source>
</evidence>
<evidence type="ECO:0000256" key="1">
    <source>
        <dbReference type="PROSITE-ProRule" id="PRU00339"/>
    </source>
</evidence>
<accession>A0A1D3CWI5</accession>
<reference evidence="4 5" key="1">
    <citation type="journal article" date="2016" name="BMC Genomics">
        <title>Comparative genomics reveals Cyclospora cayetanensis possesses coccidia-like metabolism and invasion components but unique surface antigens.</title>
        <authorList>
            <person name="Liu S."/>
            <person name="Wang L."/>
            <person name="Zheng H."/>
            <person name="Xu Z."/>
            <person name="Roellig D.M."/>
            <person name="Li N."/>
            <person name="Frace M.A."/>
            <person name="Tang K."/>
            <person name="Arrowood M.J."/>
            <person name="Moss D.M."/>
            <person name="Zhang L."/>
            <person name="Feng Y."/>
            <person name="Xiao L."/>
        </authorList>
    </citation>
    <scope>NUCLEOTIDE SEQUENCE [LARGE SCALE GENOMIC DNA]</scope>
    <source>
        <strain evidence="4 5">CHN_HEN01</strain>
    </source>
</reference>
<dbReference type="Proteomes" id="UP000095192">
    <property type="component" value="Unassembled WGS sequence"/>
</dbReference>
<dbReference type="Gene3D" id="1.25.40.10">
    <property type="entry name" value="Tetratricopeptide repeat domain"/>
    <property type="match status" value="1"/>
</dbReference>
<protein>
    <submittedName>
        <fullName evidence="4">Uncharacterized protein</fullName>
    </submittedName>
</protein>
<dbReference type="InterPro" id="IPR019734">
    <property type="entry name" value="TPR_rpt"/>
</dbReference>
<feature type="coiled-coil region" evidence="2">
    <location>
        <begin position="84"/>
        <end position="162"/>
    </location>
</feature>
<comment type="caution">
    <text evidence="4">The sequence shown here is derived from an EMBL/GenBank/DDBJ whole genome shotgun (WGS) entry which is preliminary data.</text>
</comment>
<dbReference type="PROSITE" id="PS50005">
    <property type="entry name" value="TPR"/>
    <property type="match status" value="1"/>
</dbReference>
<keyword evidence="5" id="KW-1185">Reference proteome</keyword>
<dbReference type="AlphaFoldDB" id="A0A1D3CWI5"/>
<keyword evidence="1" id="KW-0802">TPR repeat</keyword>
<dbReference type="SUPFAM" id="SSF48452">
    <property type="entry name" value="TPR-like"/>
    <property type="match status" value="1"/>
</dbReference>
<organism evidence="4 5">
    <name type="scientific">Cyclospora cayetanensis</name>
    <dbReference type="NCBI Taxonomy" id="88456"/>
    <lineage>
        <taxon>Eukaryota</taxon>
        <taxon>Sar</taxon>
        <taxon>Alveolata</taxon>
        <taxon>Apicomplexa</taxon>
        <taxon>Conoidasida</taxon>
        <taxon>Coccidia</taxon>
        <taxon>Eucoccidiorida</taxon>
        <taxon>Eimeriorina</taxon>
        <taxon>Eimeriidae</taxon>
        <taxon>Cyclospora</taxon>
    </lineage>
</organism>
<feature type="repeat" description="TPR" evidence="1">
    <location>
        <begin position="206"/>
        <end position="239"/>
    </location>
</feature>
<dbReference type="InParanoid" id="A0A1D3CWI5"/>
<sequence>MVETNLSSHLKDTAAAATPNLEAHPAEVAATPKDPNAVFSAAEYVATTEDAENFLERAEEVAERVKAILKGDLTPEQLQQEDLRTQQEERRRQLQRRAREIAAEERVIQQQEQQRRGKEGWGLPSSNFDWYCPRCRERKNRLEVLQRLLAEAQQEKQRVLWRRQKHHQLQRTKAIHTAPPDTPELHQLEEDIKRREKARGGQRHRAAALLAAGRVHAAAGRWLLAEEAFAAAVEVKPDSLPALNNRCLAELKREKWKEAEVTASKILEICELFENGYTKSRGLCYKALIRRAFVRRQLLKISAAAEDAEVARQLVPNPTEANALASELKELQQCGCMLRQLSPSTLSTLLHRIKTLPEARVLLCTLEPCATTGAGASAAAPLQLQMPRGPARCLLDFALQDIRLYAMGLKKRLQQHDQQQRPHQQRKDLNRGLEATSDATEEAKQLETCESTSNSTTCCKDALKLLWLLCSSNSPPALYESLMLPVTHNLLLLLQDPQFTCTTASLLAELSVHSKIRKEMARVAAADDTMAGLIIHWGAAATPVTTGGSVCSQGSRCALALHPQICCRANSVLYQQNEKQKQRLLVAARRCLCNFSLEAAMRGVLHQHLVQQDQQCNAVLLLALLPTAEEAELALRIADKSVAAMHAVSSKLDVLLNLTKHPKIRQEICSSKPATDQLTLLLRVLTSPLSSSFVSDSSRTKKGGEDSQQETVLADTELPASRLLLQLMTPGHYRLLLLNQFFGLLLNVTTDATAATSAAAASQASLAANSAASARALLKAFSLLEVASTTAVAVSATAALSLTAETSLECDADAATAAEQLLARSLSIAARILQQQPQTSAPAATAVDTPTAILQIESAAVLTLKDAVGRGCWNAAAAAAVRALSVLLKDLVSLLQRLLELLISEGWRSVKPAPTVQDAVEQPVPGDVFSALGNAMVLSTSLLRMQLNSDQKQYDQQSSDMLLPLLQAAAQALDFEQQPQVQRNAAICIATAVQNSEIYKNLLWRQPLISKVMNSAQRSNRFSR</sequence>
<feature type="region of interest" description="Disordered" evidence="3">
    <location>
        <begin position="691"/>
        <end position="712"/>
    </location>
</feature>
<keyword evidence="2" id="KW-0175">Coiled coil</keyword>
<gene>
    <name evidence="4" type="ORF">cyc_02317</name>
</gene>
<name>A0A1D3CWI5_9EIME</name>
<evidence type="ECO:0000256" key="3">
    <source>
        <dbReference type="SAM" id="MobiDB-lite"/>
    </source>
</evidence>
<dbReference type="VEuPathDB" id="ToxoDB:cyc_02317"/>
<proteinExistence type="predicted"/>
<dbReference type="EMBL" id="JROU02001697">
    <property type="protein sequence ID" value="OEH75566.1"/>
    <property type="molecule type" value="Genomic_DNA"/>
</dbReference>
<dbReference type="InterPro" id="IPR011990">
    <property type="entry name" value="TPR-like_helical_dom_sf"/>
</dbReference>
<evidence type="ECO:0000256" key="2">
    <source>
        <dbReference type="SAM" id="Coils"/>
    </source>
</evidence>
<evidence type="ECO:0000313" key="4">
    <source>
        <dbReference type="EMBL" id="OEH75566.1"/>
    </source>
</evidence>